<dbReference type="SUPFAM" id="SSF53474">
    <property type="entry name" value="alpha/beta-Hydrolases"/>
    <property type="match status" value="1"/>
</dbReference>
<dbReference type="InterPro" id="IPR010941">
    <property type="entry name" value="PhaC_N"/>
</dbReference>
<keyword evidence="2" id="KW-0012">Acyltransferase</keyword>
<dbReference type="InterPro" id="IPR029058">
    <property type="entry name" value="AB_hydrolase_fold"/>
</dbReference>
<keyword evidence="4" id="KW-0378">Hydrolase</keyword>
<dbReference type="Proteomes" id="UP001500618">
    <property type="component" value="Unassembled WGS sequence"/>
</dbReference>
<organism evidence="4 5">
    <name type="scientific">Fodinicola feengrottensis</name>
    <dbReference type="NCBI Taxonomy" id="435914"/>
    <lineage>
        <taxon>Bacteria</taxon>
        <taxon>Bacillati</taxon>
        <taxon>Actinomycetota</taxon>
        <taxon>Actinomycetes</taxon>
        <taxon>Mycobacteriales</taxon>
        <taxon>Fodinicola</taxon>
    </lineage>
</organism>
<accession>A0ABN2G328</accession>
<dbReference type="Pfam" id="PF07167">
    <property type="entry name" value="PhaC_N"/>
    <property type="match status" value="1"/>
</dbReference>
<dbReference type="Gene3D" id="3.40.50.1820">
    <property type="entry name" value="alpha/beta hydrolase"/>
    <property type="match status" value="1"/>
</dbReference>
<feature type="domain" description="Poly-beta-hydroxybutyrate polymerase N-terminal" evidence="3">
    <location>
        <begin position="72"/>
        <end position="240"/>
    </location>
</feature>
<comment type="caution">
    <text evidence="4">The sequence shown here is derived from an EMBL/GenBank/DDBJ whole genome shotgun (WGS) entry which is preliminary data.</text>
</comment>
<evidence type="ECO:0000313" key="4">
    <source>
        <dbReference type="EMBL" id="GAA1664509.1"/>
    </source>
</evidence>
<evidence type="ECO:0000256" key="2">
    <source>
        <dbReference type="ARBA" id="ARBA00023315"/>
    </source>
</evidence>
<proteinExistence type="predicted"/>
<evidence type="ECO:0000313" key="5">
    <source>
        <dbReference type="Proteomes" id="UP001500618"/>
    </source>
</evidence>
<gene>
    <name evidence="4" type="ORF">GCM10009765_12570</name>
</gene>
<dbReference type="PANTHER" id="PTHR36837">
    <property type="entry name" value="POLY(3-HYDROXYALKANOATE) POLYMERASE SUBUNIT PHAC"/>
    <property type="match status" value="1"/>
</dbReference>
<dbReference type="RefSeq" id="WP_344307983.1">
    <property type="nucleotide sequence ID" value="NZ_BAAANY010000005.1"/>
</dbReference>
<keyword evidence="5" id="KW-1185">Reference proteome</keyword>
<dbReference type="GO" id="GO:0016787">
    <property type="term" value="F:hydrolase activity"/>
    <property type="evidence" value="ECO:0007669"/>
    <property type="project" value="UniProtKB-KW"/>
</dbReference>
<sequence length="551" mass="60194">MTSSLNPDSAADSIGGPNPIVGFRRKDLLDSLRTVIGETIRHPQHTVGSLAHLAHAGLDIGRGKATFTPGAKDRRFADQAWSENVLYQRMLQLYLAADAELDRWIGGSELSTMDRERTRFVLSLGLDALAPSNLPTNPAALKRFIETGGRSAVSGIRQLVDDVLHNGGMPRQVDTNRFQVGGNLAGTPGSVVFRNEVLELIQYEPRTERVHARPLLIAPPQINKYYVFDLSEQKSLARYALDNGFQVFVVSWRNPTAEQREWTLATYLRALEEAIDTVCDITGSADVNLGGACSGGITSVAMSAAFAARGIARIHSLTLFVSVFDMAADRTLLGVFASEETLAAAKRHSHAKGVLDGRELGRVFNLLRPNDLIWSYWVNNYLLGNKPPAFDVLYWNNDTTRLPAAFHGELIDIYRDNSLATPGAVVVDGTPLDLGKIDCDAFVMGGTTDHITPWDACYRSSLRLTGNVEFTLSNSGHIQSILNPPGNPKSSYFSNPDRPESAADWKAGATKVAGSWWPRWMEWLGERSGDFVDAPIIDAALEAAPGSYVRG</sequence>
<evidence type="ECO:0000259" key="3">
    <source>
        <dbReference type="Pfam" id="PF07167"/>
    </source>
</evidence>
<reference evidence="4 5" key="1">
    <citation type="journal article" date="2019" name="Int. J. Syst. Evol. Microbiol.">
        <title>The Global Catalogue of Microorganisms (GCM) 10K type strain sequencing project: providing services to taxonomists for standard genome sequencing and annotation.</title>
        <authorList>
            <consortium name="The Broad Institute Genomics Platform"/>
            <consortium name="The Broad Institute Genome Sequencing Center for Infectious Disease"/>
            <person name="Wu L."/>
            <person name="Ma J."/>
        </authorList>
    </citation>
    <scope>NUCLEOTIDE SEQUENCE [LARGE SCALE GENOMIC DNA]</scope>
    <source>
        <strain evidence="4 5">JCM 14718</strain>
    </source>
</reference>
<dbReference type="InterPro" id="IPR051321">
    <property type="entry name" value="PHA/PHB_synthase"/>
</dbReference>
<dbReference type="PANTHER" id="PTHR36837:SF5">
    <property type="entry name" value="POLY-3-HYDROXYBUTYRATE SYNTHASE"/>
    <property type="match status" value="1"/>
</dbReference>
<keyword evidence="1" id="KW-0808">Transferase</keyword>
<dbReference type="EMBL" id="BAAANY010000005">
    <property type="protein sequence ID" value="GAA1664509.1"/>
    <property type="molecule type" value="Genomic_DNA"/>
</dbReference>
<protein>
    <submittedName>
        <fullName evidence="4">Alpha/beta fold hydrolase</fullName>
    </submittedName>
</protein>
<name>A0ABN2G328_9ACTN</name>
<evidence type="ECO:0000256" key="1">
    <source>
        <dbReference type="ARBA" id="ARBA00022679"/>
    </source>
</evidence>